<dbReference type="Pfam" id="PF00656">
    <property type="entry name" value="Peptidase_C14"/>
    <property type="match status" value="1"/>
</dbReference>
<evidence type="ECO:0000259" key="5">
    <source>
        <dbReference type="PROSITE" id="PS50011"/>
    </source>
</evidence>
<dbReference type="PROSITE" id="PS50011">
    <property type="entry name" value="PROTEIN_KINASE_DOM"/>
    <property type="match status" value="1"/>
</dbReference>
<feature type="region of interest" description="Disordered" evidence="4">
    <location>
        <begin position="23"/>
        <end position="50"/>
    </location>
</feature>
<evidence type="ECO:0000256" key="1">
    <source>
        <dbReference type="ARBA" id="ARBA00022741"/>
    </source>
</evidence>
<feature type="compositionally biased region" description="Polar residues" evidence="4">
    <location>
        <begin position="166"/>
        <end position="208"/>
    </location>
</feature>
<dbReference type="InterPro" id="IPR011600">
    <property type="entry name" value="Pept_C14_caspase"/>
</dbReference>
<dbReference type="Proteomes" id="UP001634394">
    <property type="component" value="Unassembled WGS sequence"/>
</dbReference>
<dbReference type="PANTHER" id="PTHR27001">
    <property type="entry name" value="OS01G0253100 PROTEIN"/>
    <property type="match status" value="1"/>
</dbReference>
<dbReference type="PROSITE" id="PS00107">
    <property type="entry name" value="PROTEIN_KINASE_ATP"/>
    <property type="match status" value="1"/>
</dbReference>
<name>A0ABD3X8B4_SINWO</name>
<dbReference type="InterPro" id="IPR017441">
    <property type="entry name" value="Protein_kinase_ATP_BS"/>
</dbReference>
<accession>A0ABD3X8B4</accession>
<evidence type="ECO:0000256" key="3">
    <source>
        <dbReference type="PROSITE-ProRule" id="PRU10141"/>
    </source>
</evidence>
<keyword evidence="1 3" id="KW-0547">Nucleotide-binding</keyword>
<dbReference type="InterPro" id="IPR000719">
    <property type="entry name" value="Prot_kinase_dom"/>
</dbReference>
<reference evidence="6 7" key="1">
    <citation type="submission" date="2024-11" db="EMBL/GenBank/DDBJ databases">
        <title>Chromosome-level genome assembly of the freshwater bivalve Anodonta woodiana.</title>
        <authorList>
            <person name="Chen X."/>
        </authorList>
    </citation>
    <scope>NUCLEOTIDE SEQUENCE [LARGE SCALE GENOMIC DNA]</scope>
    <source>
        <strain evidence="6">MN2024</strain>
        <tissue evidence="6">Gills</tissue>
    </source>
</reference>
<feature type="compositionally biased region" description="Polar residues" evidence="4">
    <location>
        <begin position="144"/>
        <end position="156"/>
    </location>
</feature>
<evidence type="ECO:0000313" key="7">
    <source>
        <dbReference type="Proteomes" id="UP001634394"/>
    </source>
</evidence>
<dbReference type="SUPFAM" id="SSF56112">
    <property type="entry name" value="Protein kinase-like (PK-like)"/>
    <property type="match status" value="1"/>
</dbReference>
<dbReference type="EMBL" id="JBJQND010000003">
    <property type="protein sequence ID" value="KAL3881718.1"/>
    <property type="molecule type" value="Genomic_DNA"/>
</dbReference>
<evidence type="ECO:0000256" key="2">
    <source>
        <dbReference type="ARBA" id="ARBA00022840"/>
    </source>
</evidence>
<organism evidence="6 7">
    <name type="scientific">Sinanodonta woodiana</name>
    <name type="common">Chinese pond mussel</name>
    <name type="synonym">Anodonta woodiana</name>
    <dbReference type="NCBI Taxonomy" id="1069815"/>
    <lineage>
        <taxon>Eukaryota</taxon>
        <taxon>Metazoa</taxon>
        <taxon>Spiralia</taxon>
        <taxon>Lophotrochozoa</taxon>
        <taxon>Mollusca</taxon>
        <taxon>Bivalvia</taxon>
        <taxon>Autobranchia</taxon>
        <taxon>Heteroconchia</taxon>
        <taxon>Palaeoheterodonta</taxon>
        <taxon>Unionida</taxon>
        <taxon>Unionoidea</taxon>
        <taxon>Unionidae</taxon>
        <taxon>Unioninae</taxon>
        <taxon>Sinanodonta</taxon>
    </lineage>
</organism>
<feature type="compositionally biased region" description="Basic and acidic residues" evidence="4">
    <location>
        <begin position="36"/>
        <end position="47"/>
    </location>
</feature>
<feature type="compositionally biased region" description="Low complexity" evidence="4">
    <location>
        <begin position="23"/>
        <end position="35"/>
    </location>
</feature>
<keyword evidence="7" id="KW-1185">Reference proteome</keyword>
<sequence length="1240" mass="140273">MASRSNQQTLAEKAGLWLKVIKQQQQQQQRQQHPVEQQHLEKFDEKPQQQQLAVCDAMKGMAIAERAELWHKTKDSKLQPKHDQHYLHEQHQKHQLQHKIFQTPDSTGQGPIQKPGMTGHGTIQKPDLTGQGHIQTPCLIGQGPIQTPDPTGQGPIQTPDPAEQVPIQTPDPTGQGPIQTPDPTGQGSIQTLDPTEQGPIQTPGLTGQGQISANKVLLSQTPDAHGQGILSAHVTPEQVYLKDRFQQHTGEAERHPTDSLLDLPQSILEPDLMSIAPSVADLQKRTRLTKTSSTLFAYDAVEAPVIQDINDGGHPKTNAQQETQDLSAVINSTKRKGQAHCLEKKKEKTVSFINNPRRGQIIKLDVSEMKKYCCWNDEIGRGSYGIVYKVKIDTEEDIGKYVIKKIEVPGFDDFRMKSFKREILHGRILHPHIIPIIASAEDILQNKGDVYLMYPYMENGSVHDKIREENKGKLFCVGDRTNSKIWLRCFYQVSQALDYLHEPGKNNSRLPVFHRDLTSRNILFDEDYNVKICDFGIAVEAKHHTSNVTATPLQGSKGYHPKSMDPQRFRKYDDVYSFCVLVLEILTGAVAVVKNEELYQKYKREAVLIQAINTRAQQIKVAQWPDDNLRDHFAKKAWRVIESDANGGQAEVTAADFFKNVRLETWRCYQQPKNPNRCVLCYINPPAKNLPLMGEKCKGHSPPCAMYCVYCLSDHHNQLVCPLHGPSRPPFGDRVFGVFIAGNHVKHFQGKKNIITKSLTDIANIFTSDANKVASILKFPLVLGVRNEHLEVVTPKEPGKEDEMIDSIKEAFEKVNVSIRKVLTENEKNPDKDRLNNSLFIVYFTGHGSEKDGLYLGSERETINDSTEWLKKMLCETLRVDQVLLILDCCHAAAPNFASLKGESNIGILQLSSCDIEEESICKEEDINGSLFTHFLVQALQGDNFVNINGCFEKLCKRCDKEKKKDPNNWSPCEEFHQSCLGHQSVTLKSVTDYIREHYKLCGVELKVKKHCYNTDVIHLGYYKPDMSSISICLEGSQSGDVYRMVSHPESMPRLKHCIVRYIDEKNIQCKIQEKLDFYKKLHGSQTSAAVELTTSLIAIQPEAESGAKELIYLEDLYKIIPCGRAVEAKIRDNLKELKLGSNVMLCSLKRSMMRSLEEDFNDGGLTISKEYIHVEVNLIENVIEMIIQLQESESADHFAQEFKDLLKELQKILVMVLDIVEGQVLKIQFYDEFSVAEIT</sequence>
<feature type="domain" description="Protein kinase" evidence="5">
    <location>
        <begin position="373"/>
        <end position="663"/>
    </location>
</feature>
<dbReference type="InterPro" id="IPR008266">
    <property type="entry name" value="Tyr_kinase_AS"/>
</dbReference>
<comment type="caution">
    <text evidence="6">The sequence shown here is derived from an EMBL/GenBank/DDBJ whole genome shotgun (WGS) entry which is preliminary data.</text>
</comment>
<feature type="region of interest" description="Disordered" evidence="4">
    <location>
        <begin position="128"/>
        <end position="208"/>
    </location>
</feature>
<dbReference type="EMBL" id="JBJQND010000003">
    <property type="protein sequence ID" value="KAL3881717.1"/>
    <property type="molecule type" value="Genomic_DNA"/>
</dbReference>
<dbReference type="AlphaFoldDB" id="A0ABD3X8B4"/>
<proteinExistence type="predicted"/>
<dbReference type="GO" id="GO:0005524">
    <property type="term" value="F:ATP binding"/>
    <property type="evidence" value="ECO:0007669"/>
    <property type="project" value="UniProtKB-UniRule"/>
</dbReference>
<dbReference type="Gene3D" id="3.40.50.1460">
    <property type="match status" value="1"/>
</dbReference>
<dbReference type="PROSITE" id="PS00109">
    <property type="entry name" value="PROTEIN_KINASE_TYR"/>
    <property type="match status" value="1"/>
</dbReference>
<feature type="binding site" evidence="3">
    <location>
        <position position="405"/>
    </location>
    <ligand>
        <name>ATP</name>
        <dbReference type="ChEBI" id="CHEBI:30616"/>
    </ligand>
</feature>
<evidence type="ECO:0000313" key="6">
    <source>
        <dbReference type="EMBL" id="KAL3881718.1"/>
    </source>
</evidence>
<dbReference type="Gene3D" id="1.10.510.10">
    <property type="entry name" value="Transferase(Phosphotransferase) domain 1"/>
    <property type="match status" value="1"/>
</dbReference>
<dbReference type="Pfam" id="PF00069">
    <property type="entry name" value="Pkinase"/>
    <property type="match status" value="1"/>
</dbReference>
<dbReference type="PANTHER" id="PTHR27001:SF931">
    <property type="entry name" value="OS11G0664100 PROTEIN"/>
    <property type="match status" value="1"/>
</dbReference>
<evidence type="ECO:0000256" key="4">
    <source>
        <dbReference type="SAM" id="MobiDB-lite"/>
    </source>
</evidence>
<dbReference type="InterPro" id="IPR011009">
    <property type="entry name" value="Kinase-like_dom_sf"/>
</dbReference>
<protein>
    <recommendedName>
        <fullName evidence="5">Protein kinase domain-containing protein</fullName>
    </recommendedName>
</protein>
<keyword evidence="2 3" id="KW-0067">ATP-binding</keyword>
<gene>
    <name evidence="6" type="ORF">ACJMK2_028118</name>
</gene>